<keyword evidence="3" id="KW-0804">Transcription</keyword>
<dbReference type="InterPro" id="IPR028082">
    <property type="entry name" value="Peripla_BP_I"/>
</dbReference>
<evidence type="ECO:0000259" key="4">
    <source>
        <dbReference type="Pfam" id="PF13377"/>
    </source>
</evidence>
<reference evidence="5 6" key="1">
    <citation type="submission" date="2023-06" db="EMBL/GenBank/DDBJ databases">
        <title>Draft genome sequence of Gleimia hominis type strain CCUG 57540T.</title>
        <authorList>
            <person name="Salva-Serra F."/>
            <person name="Cardew S."/>
            <person name="Jensie Markopoulos S."/>
            <person name="Ohlen M."/>
            <person name="Inganas E."/>
            <person name="Svensson-Stadler L."/>
            <person name="Moore E.R.B."/>
        </authorList>
    </citation>
    <scope>NUCLEOTIDE SEQUENCE [LARGE SCALE GENOMIC DNA]</scope>
    <source>
        <strain evidence="5 6">CCUG 57540</strain>
    </source>
</reference>
<keyword evidence="1" id="KW-0805">Transcription regulation</keyword>
<gene>
    <name evidence="5" type="ORF">QS713_04055</name>
</gene>
<dbReference type="InterPro" id="IPR046335">
    <property type="entry name" value="LacI/GalR-like_sensor"/>
</dbReference>
<name>A0ABU3IBE3_9ACTO</name>
<dbReference type="Gene3D" id="3.40.50.2300">
    <property type="match status" value="2"/>
</dbReference>
<dbReference type="Pfam" id="PF13377">
    <property type="entry name" value="Peripla_BP_3"/>
    <property type="match status" value="1"/>
</dbReference>
<organism evidence="5 6">
    <name type="scientific">Gleimia hominis</name>
    <dbReference type="NCBI Taxonomy" id="595468"/>
    <lineage>
        <taxon>Bacteria</taxon>
        <taxon>Bacillati</taxon>
        <taxon>Actinomycetota</taxon>
        <taxon>Actinomycetes</taxon>
        <taxon>Actinomycetales</taxon>
        <taxon>Actinomycetaceae</taxon>
        <taxon>Gleimia</taxon>
    </lineage>
</organism>
<dbReference type="PANTHER" id="PTHR30146">
    <property type="entry name" value="LACI-RELATED TRANSCRIPTIONAL REPRESSOR"/>
    <property type="match status" value="1"/>
</dbReference>
<comment type="caution">
    <text evidence="5">The sequence shown here is derived from an EMBL/GenBank/DDBJ whole genome shotgun (WGS) entry which is preliminary data.</text>
</comment>
<proteinExistence type="predicted"/>
<dbReference type="Proteomes" id="UP001247542">
    <property type="component" value="Unassembled WGS sequence"/>
</dbReference>
<evidence type="ECO:0000256" key="1">
    <source>
        <dbReference type="ARBA" id="ARBA00023015"/>
    </source>
</evidence>
<evidence type="ECO:0000313" key="5">
    <source>
        <dbReference type="EMBL" id="MDT3767241.1"/>
    </source>
</evidence>
<dbReference type="SUPFAM" id="SSF53822">
    <property type="entry name" value="Periplasmic binding protein-like I"/>
    <property type="match status" value="1"/>
</dbReference>
<sequence>MAVGSFLFGPTHTLTTIEQAARKRNYATLLATVKEDSQTEFLRVVNTFLQRSVDVIIVIAARERTWRYAAELDCKTPIVMVGGQAQNVRNMSYVSVDQAQGARLAVRHLNRLGHKKIAVIAGPSNWTDAQLRLAATKDEVGRLGMSATYKYGDWSAQSGFEIGIDLASTIDESGITAAFAANDHMALGMLSAFYKCGVSVPSDVSVVGFDNVPESAYYTPALTTISQDFEQLGVAVLEKALDLLENSKVSHTLVPAVLVVRESTKRRSKQGQK</sequence>
<evidence type="ECO:0000313" key="6">
    <source>
        <dbReference type="Proteomes" id="UP001247542"/>
    </source>
</evidence>
<feature type="domain" description="Transcriptional regulator LacI/GalR-like sensor" evidence="4">
    <location>
        <begin position="106"/>
        <end position="264"/>
    </location>
</feature>
<dbReference type="CDD" id="cd01574">
    <property type="entry name" value="PBP1_LacI"/>
    <property type="match status" value="1"/>
</dbReference>
<dbReference type="PANTHER" id="PTHR30146:SF109">
    <property type="entry name" value="HTH-TYPE TRANSCRIPTIONAL REGULATOR GALS"/>
    <property type="match status" value="1"/>
</dbReference>
<protein>
    <submittedName>
        <fullName evidence="5">Substrate-binding domain-containing protein</fullName>
    </submittedName>
</protein>
<keyword evidence="2" id="KW-0238">DNA-binding</keyword>
<dbReference type="EMBL" id="JASXSX010000001">
    <property type="protein sequence ID" value="MDT3767241.1"/>
    <property type="molecule type" value="Genomic_DNA"/>
</dbReference>
<evidence type="ECO:0000256" key="2">
    <source>
        <dbReference type="ARBA" id="ARBA00023125"/>
    </source>
</evidence>
<accession>A0ABU3IBE3</accession>
<keyword evidence="6" id="KW-1185">Reference proteome</keyword>
<evidence type="ECO:0000256" key="3">
    <source>
        <dbReference type="ARBA" id="ARBA00023163"/>
    </source>
</evidence>